<evidence type="ECO:0000313" key="1">
    <source>
        <dbReference type="EMBL" id="MFC7243038.1"/>
    </source>
</evidence>
<dbReference type="RefSeq" id="WP_376806290.1">
    <property type="nucleotide sequence ID" value="NZ_JBHTAC010000009.1"/>
</dbReference>
<protein>
    <recommendedName>
        <fullName evidence="3">Alpha/beta hydrolase family protein</fullName>
    </recommendedName>
</protein>
<dbReference type="Proteomes" id="UP001596392">
    <property type="component" value="Unassembled WGS sequence"/>
</dbReference>
<evidence type="ECO:0008006" key="3">
    <source>
        <dbReference type="Google" id="ProtNLM"/>
    </source>
</evidence>
<comment type="caution">
    <text evidence="1">The sequence shown here is derived from an EMBL/GenBank/DDBJ whole genome shotgun (WGS) entry which is preliminary data.</text>
</comment>
<dbReference type="Gene3D" id="3.40.50.1820">
    <property type="entry name" value="alpha/beta hydrolase"/>
    <property type="match status" value="1"/>
</dbReference>
<proteinExistence type="predicted"/>
<evidence type="ECO:0000313" key="2">
    <source>
        <dbReference type="Proteomes" id="UP001596392"/>
    </source>
</evidence>
<dbReference type="SUPFAM" id="SSF53474">
    <property type="entry name" value="alpha/beta-Hydrolases"/>
    <property type="match status" value="1"/>
</dbReference>
<reference evidence="2" key="1">
    <citation type="journal article" date="2019" name="Int. J. Syst. Evol. Microbiol.">
        <title>The Global Catalogue of Microorganisms (GCM) 10K type strain sequencing project: providing services to taxonomists for standard genome sequencing and annotation.</title>
        <authorList>
            <consortium name="The Broad Institute Genomics Platform"/>
            <consortium name="The Broad Institute Genome Sequencing Center for Infectious Disease"/>
            <person name="Wu L."/>
            <person name="Ma J."/>
        </authorList>
    </citation>
    <scope>NUCLEOTIDE SEQUENCE [LARGE SCALE GENOMIC DNA]</scope>
    <source>
        <strain evidence="2">CGMCC 1.9106</strain>
    </source>
</reference>
<dbReference type="EMBL" id="JBHTAC010000009">
    <property type="protein sequence ID" value="MFC7243038.1"/>
    <property type="molecule type" value="Genomic_DNA"/>
</dbReference>
<gene>
    <name evidence="1" type="ORF">ACFQO7_11185</name>
</gene>
<accession>A0ABW2GVB7</accession>
<organism evidence="1 2">
    <name type="scientific">Catellatospora aurea</name>
    <dbReference type="NCBI Taxonomy" id="1337874"/>
    <lineage>
        <taxon>Bacteria</taxon>
        <taxon>Bacillati</taxon>
        <taxon>Actinomycetota</taxon>
        <taxon>Actinomycetes</taxon>
        <taxon>Micromonosporales</taxon>
        <taxon>Micromonosporaceae</taxon>
        <taxon>Catellatospora</taxon>
    </lineage>
</organism>
<sequence length="300" mass="32284">MAKIAVVHGIAQQLKGEETLRDEWAPALRDGLRRTGAEGKSIADGLANSDITFAFYGDTFRAPGNTMDVGTPLLTAHDLTPFEEQLLLAWWGEAAKVDTKVVPQDAETMVRTPKAVQTALRVLSGSTFFAGLGERLMIGDLVQVRRYFTEPDVRSRVQQCLADAVSAETRVIVAHSLGSVVAYEALCAHPEWGVHALVTLGSPLGVPNLVFDRLKPPPVRGTATPPGRWPGSVTAWTNVADQGDVVALVKDLRPLFGDRLASRVVNNGTKAHGVRNYLTAPETGEGILAGLRSTETEQDE</sequence>
<name>A0ABW2GVB7_9ACTN</name>
<dbReference type="InterPro" id="IPR029058">
    <property type="entry name" value="AB_hydrolase_fold"/>
</dbReference>
<keyword evidence="2" id="KW-1185">Reference proteome</keyword>